<feature type="domain" description="ER-bound oxygenase mpaB/mpaB'/Rubber oxygenase catalytic" evidence="2">
    <location>
        <begin position="124"/>
        <end position="253"/>
    </location>
</feature>
<dbReference type="OrthoDB" id="6072815at2"/>
<name>A6FXV5_9BACT</name>
<evidence type="ECO:0000313" key="3">
    <source>
        <dbReference type="EMBL" id="EDM81693.1"/>
    </source>
</evidence>
<proteinExistence type="predicted"/>
<evidence type="ECO:0000256" key="1">
    <source>
        <dbReference type="SAM" id="MobiDB-lite"/>
    </source>
</evidence>
<evidence type="ECO:0000313" key="4">
    <source>
        <dbReference type="Proteomes" id="UP000005801"/>
    </source>
</evidence>
<dbReference type="PANTHER" id="PTHR37539:SF1">
    <property type="entry name" value="ER-BOUND OXYGENASE MPAB_MPAB'_RUBBER OXYGENASE CATALYTIC DOMAIN-CONTAINING PROTEIN"/>
    <property type="match status" value="1"/>
</dbReference>
<dbReference type="GO" id="GO:0016491">
    <property type="term" value="F:oxidoreductase activity"/>
    <property type="evidence" value="ECO:0007669"/>
    <property type="project" value="InterPro"/>
</dbReference>
<evidence type="ECO:0000259" key="2">
    <source>
        <dbReference type="Pfam" id="PF09995"/>
    </source>
</evidence>
<protein>
    <recommendedName>
        <fullName evidence="2">ER-bound oxygenase mpaB/mpaB'/Rubber oxygenase catalytic domain-containing protein</fullName>
    </recommendedName>
</protein>
<dbReference type="Proteomes" id="UP000005801">
    <property type="component" value="Unassembled WGS sequence"/>
</dbReference>
<feature type="region of interest" description="Disordered" evidence="1">
    <location>
        <begin position="320"/>
        <end position="342"/>
    </location>
</feature>
<accession>A6FXV5</accession>
<sequence>MAHEWTDSLIDELLLQMDPSADAVAAAVLESGRLDAINALMRTLTHNLEPVPEELPEPVRAYFEDTDDLPEWAEPAKIEAGETLFVRYGVPAMQSLLYRSLPECYAGADGADVLHRTGRLDVLTRQRVLETVHFTVDVMSPGGLGPEGRGVRSAQRVRLLHAAIRTHLLEGDNWALPNRSPINQLEMIGTLGGFSILVLDTMRRFGVDLSKDECDAYIHCWNVVGYIMGVREDLLFHDLEDGLALWERIREVEHPPSLAGEELTAALLAFANGSSPGDCLTASTRPCCASRAGTRSPTPWACRRRTGRGSSSVVIADWSASPTGSRISGPCPPGSPHGLGTG</sequence>
<dbReference type="RefSeq" id="WP_006969304.1">
    <property type="nucleotide sequence ID" value="NZ_ABCS01000002.1"/>
</dbReference>
<comment type="caution">
    <text evidence="3">The sequence shown here is derived from an EMBL/GenBank/DDBJ whole genome shotgun (WGS) entry which is preliminary data.</text>
</comment>
<dbReference type="EMBL" id="ABCS01000002">
    <property type="protein sequence ID" value="EDM81693.1"/>
    <property type="molecule type" value="Genomic_DNA"/>
</dbReference>
<dbReference type="InterPro" id="IPR037473">
    <property type="entry name" value="Lcp-like"/>
</dbReference>
<gene>
    <name evidence="3" type="ORF">PPSIR1_22289</name>
</gene>
<dbReference type="InterPro" id="IPR018713">
    <property type="entry name" value="MPAB/Lcp_cat_dom"/>
</dbReference>
<dbReference type="Pfam" id="PF09995">
    <property type="entry name" value="MPAB_Lcp_cat"/>
    <property type="match status" value="1"/>
</dbReference>
<dbReference type="PANTHER" id="PTHR37539">
    <property type="entry name" value="SECRETED PROTEIN-RELATED"/>
    <property type="match status" value="1"/>
</dbReference>
<organism evidence="3 4">
    <name type="scientific">Plesiocystis pacifica SIR-1</name>
    <dbReference type="NCBI Taxonomy" id="391625"/>
    <lineage>
        <taxon>Bacteria</taxon>
        <taxon>Pseudomonadati</taxon>
        <taxon>Myxococcota</taxon>
        <taxon>Polyangia</taxon>
        <taxon>Nannocystales</taxon>
        <taxon>Nannocystaceae</taxon>
        <taxon>Plesiocystis</taxon>
    </lineage>
</organism>
<reference evidence="3 4" key="1">
    <citation type="submission" date="2007-06" db="EMBL/GenBank/DDBJ databases">
        <authorList>
            <person name="Shimkets L."/>
            <person name="Ferriera S."/>
            <person name="Johnson J."/>
            <person name="Kravitz S."/>
            <person name="Beeson K."/>
            <person name="Sutton G."/>
            <person name="Rogers Y.-H."/>
            <person name="Friedman R."/>
            <person name="Frazier M."/>
            <person name="Venter J.C."/>
        </authorList>
    </citation>
    <scope>NUCLEOTIDE SEQUENCE [LARGE SCALE GENOMIC DNA]</scope>
    <source>
        <strain evidence="3 4">SIR-1</strain>
    </source>
</reference>
<dbReference type="AlphaFoldDB" id="A6FXV5"/>
<keyword evidence="4" id="KW-1185">Reference proteome</keyword>
<dbReference type="STRING" id="391625.PPSIR1_22289"/>